<dbReference type="STRING" id="1890364.A0A2P6MY60"/>
<comment type="similarity">
    <text evidence="2 9">Belongs to the Mediator complex subunit 13 family.</text>
</comment>
<comment type="subcellular location">
    <subcellularLocation>
        <location evidence="1 9">Nucleus</location>
    </subcellularLocation>
</comment>
<protein>
    <recommendedName>
        <fullName evidence="3 9">Mediator of RNA polymerase II transcription subunit 13</fullName>
    </recommendedName>
</protein>
<dbReference type="InParanoid" id="A0A2P6MY60"/>
<accession>A0A2P6MY60</accession>
<feature type="compositionally biased region" description="Polar residues" evidence="10">
    <location>
        <begin position="1012"/>
        <end position="1024"/>
    </location>
</feature>
<dbReference type="InterPro" id="IPR051139">
    <property type="entry name" value="Mediator_complx_sub13"/>
</dbReference>
<evidence type="ECO:0000259" key="12">
    <source>
        <dbReference type="Pfam" id="PF18296"/>
    </source>
</evidence>
<dbReference type="GO" id="GO:0045944">
    <property type="term" value="P:positive regulation of transcription by RNA polymerase II"/>
    <property type="evidence" value="ECO:0007669"/>
    <property type="project" value="TreeGrafter"/>
</dbReference>
<sequence length="1910" mass="216296">MDYNLVKTFPVKRTEPKAFDELPVILMSNFKQFWIRKNHGMMQQAYNKYQKCVEQYDDPDAKYEQYKIIPYSGLRNSAYEKESNAGHTNRAALLRPPPGMKIQHLPEGIREYVSKNSSEFKEYLDEISAETKYYSTISRLVKKETVPDARDRIRRRILQAAENTAPTKQCLKHRIQNTKIRGKKCELNEESENLKGLFDRKLTTYNKKQCYKNCWKRKRKSMQQKSKGFARKWPLMHPKHILYQSLNKYMAHEASPFRSASWQEFFGTHGDDFYKKLNSRSDLALILGPNVAYKPCLLATTPNINLVCPGKSTVCTKHDKKKHKTHNNACLTTLWFSKQAAYKCFAENLQTDHRRQAFSVCTGNNITSSLHKLPAHNLFTSIVGITVLGHVTSGSILGLSDNTRSDELWGYRLASSIPFTLMLENIFDIDPSSAVSSMPGIFYAILLFDAPSVHLSLSFDLYLPSISCPAITRLIWNYGRKRMPLCPRCHVQLEEQLLCNILLEVKWPQDNSKPQICTNTSGEILNIQQPGTDSIRWSRYAYTINEVQPAEKMPSQPLISCYIRCLSQGLSAVWMWVSSSRQELWIFDYAHLDLKDDAILVDKLQKVDSGVWYRSKAEEEKNVTELLFLSLENRMEWVLAASGFKRVGNHFLFHINTLPDKCMHSVSIQFFFHGNCICFYLILHRSNLKMNSQSTKTIRSTDSGNHVYCSSHLIPAQISRISNPDVAVAQRQWKNMFNYDAETISRLTSIHIHGRSHVIPSDVIFLLDIDPHLSSSALLNNLSRRFYMENPEEGMCLNNIMMNHNGLLPISMNGRQGNGGQQIGPLISMAFLHSVSSGISLTSTVHTQWEKNNESSPSNVAPSPSPSPQVNQDPLSSLTDSSDLDGMNGRATKRKGDGISNQASKKQKESNDLSNHFGMEDVVDDFSFDNMNLMPNDLDDWLEKQPTKGAREDMLMEDSYAESNFMKNELTMEDMGMMETSVNNTPAEVNPASTMDGTPTVGYSTPVSVLPQRTESTQSISTPRQEYRLPDGPPETTTMESNGGKAEKEEEKGKKENKSRVWTGLGKEEKVETGDVMGFHCPVGYQPLGISTDRYVLSSKYSYVPNKLINSVTSNNKAYNYYTSKTQTPTTIFSPSDGTPRLSIMSSNGKTEELISELTNSSVEVSDSSSEDESSDEESRTQVDSETKDQVPIDATVYSLLSQGEAAQPFLMLTGLHRPFHNDEQQEEGKSVAEELSRFCTNWNKKKEGESGEEMNMMEQISITSYDLLPFRDINAGIYAKLTVEHVMRYRRKRNSHYSNPWIWRMMASCITEEPSDGLLNTALSPLTHPLGSFNLDLLHCLQPFLSPLSKASLLLPENDPKTLQPLNLVQFCSFDSMHHEPLLPTSSEEYVECLYTPNLLVGYQEQFLSISPGALYLWEKSRLEPYSLKKSVLYHVISPDSSSLSPLSSFFRDLSSVYEVCNFGKHQPLSMNKGDAGGISLLNSKGGANTSQEAYRASLAHFCPALCERIMEIYAEYTEFCCVVIYFMCPTQEEGLYRMIMETYTSIIMEKTSQYPNVNIIFQIIPMETIIKRTDGLSTTKELAFSVYNKIRRISSAEFSNDRGAENRMKLYEPLFIVACSSPTVGIASGQGVQGMKECGGEVQTTPSPLNPLMISSHPSTPMTPSMERETPAESPECVSREKMIHCAYMLGDSETCLVATFTDDRGEILETETIPFFRDDSLSKVLRRLWLTCKLIINLVDHSSSWKFVIAKFGEMSSSELREWEAVINESASDREDSTHQMESIILLSLSFDHCLQLVRDGEDNAFQSFAFYPKFPFQAPHLPEPLAVSCIVTPMALSNDDHSVEMENKTVKIVISVSWTWESSRQQNSSKMIDFQSSVDVQDLLRTITFQYFNLSWLTLFPSTLPS</sequence>
<keyword evidence="4 9" id="KW-0678">Repressor</keyword>
<reference evidence="13 14" key="1">
    <citation type="journal article" date="2018" name="Genome Biol. Evol.">
        <title>Multiple Roots of Fruiting Body Formation in Amoebozoa.</title>
        <authorList>
            <person name="Hillmann F."/>
            <person name="Forbes G."/>
            <person name="Novohradska S."/>
            <person name="Ferling I."/>
            <person name="Riege K."/>
            <person name="Groth M."/>
            <person name="Westermann M."/>
            <person name="Marz M."/>
            <person name="Spaller T."/>
            <person name="Winckler T."/>
            <person name="Schaap P."/>
            <person name="Glockner G."/>
        </authorList>
    </citation>
    <scope>NUCLEOTIDE SEQUENCE [LARGE SCALE GENOMIC DNA]</scope>
    <source>
        <strain evidence="13 14">Jena</strain>
    </source>
</reference>
<evidence type="ECO:0000313" key="13">
    <source>
        <dbReference type="EMBL" id="PRP76650.1"/>
    </source>
</evidence>
<keyword evidence="8 9" id="KW-0539">Nucleus</keyword>
<organism evidence="13 14">
    <name type="scientific">Planoprotostelium fungivorum</name>
    <dbReference type="NCBI Taxonomy" id="1890364"/>
    <lineage>
        <taxon>Eukaryota</taxon>
        <taxon>Amoebozoa</taxon>
        <taxon>Evosea</taxon>
        <taxon>Variosea</taxon>
        <taxon>Cavosteliida</taxon>
        <taxon>Cavosteliaceae</taxon>
        <taxon>Planoprotostelium</taxon>
    </lineage>
</organism>
<keyword evidence="7 9" id="KW-0804">Transcription</keyword>
<evidence type="ECO:0000256" key="9">
    <source>
        <dbReference type="RuleBase" id="RU364134"/>
    </source>
</evidence>
<dbReference type="EMBL" id="MDYQ01000310">
    <property type="protein sequence ID" value="PRP76650.1"/>
    <property type="molecule type" value="Genomic_DNA"/>
</dbReference>
<feature type="region of interest" description="Disordered" evidence="10">
    <location>
        <begin position="1158"/>
        <end position="1189"/>
    </location>
</feature>
<evidence type="ECO:0000256" key="6">
    <source>
        <dbReference type="ARBA" id="ARBA00023159"/>
    </source>
</evidence>
<feature type="region of interest" description="Disordered" evidence="10">
    <location>
        <begin position="847"/>
        <end position="916"/>
    </location>
</feature>
<evidence type="ECO:0000256" key="4">
    <source>
        <dbReference type="ARBA" id="ARBA00022491"/>
    </source>
</evidence>
<dbReference type="PANTHER" id="PTHR48249:SF3">
    <property type="entry name" value="MEDIATOR OF RNA POLYMERASE II TRANSCRIPTION SUBUNIT 13"/>
    <property type="match status" value="1"/>
</dbReference>
<evidence type="ECO:0000256" key="10">
    <source>
        <dbReference type="SAM" id="MobiDB-lite"/>
    </source>
</evidence>
<gene>
    <name evidence="13" type="ORF">PROFUN_14976</name>
</gene>
<dbReference type="Pfam" id="PF18296">
    <property type="entry name" value="MID_MedPIWI"/>
    <property type="match status" value="1"/>
</dbReference>
<evidence type="ECO:0000256" key="5">
    <source>
        <dbReference type="ARBA" id="ARBA00023015"/>
    </source>
</evidence>
<evidence type="ECO:0000256" key="1">
    <source>
        <dbReference type="ARBA" id="ARBA00004123"/>
    </source>
</evidence>
<evidence type="ECO:0000256" key="2">
    <source>
        <dbReference type="ARBA" id="ARBA00009354"/>
    </source>
</evidence>
<feature type="compositionally biased region" description="Low complexity" evidence="10">
    <location>
        <begin position="855"/>
        <end position="885"/>
    </location>
</feature>
<comment type="subunit">
    <text evidence="9">Component of the Mediator complex.</text>
</comment>
<keyword evidence="5 9" id="KW-0805">Transcription regulation</keyword>
<comment type="function">
    <text evidence="9">Component of the Mediator complex, a coactivator involved in regulated transcription of nearly all RNA polymerase II-dependent genes. Mediator functions as a bridge to convey information from gene-specific regulatory proteins to the basal RNA polymerase II transcription machinery. Mediator is recruited to promoters by direct interactions with regulatory proteins and serves as a scaffold for the assembly of a functional preinitiation complex with RNA polymerase II and the general transcription factors.</text>
</comment>
<dbReference type="InterPro" id="IPR009401">
    <property type="entry name" value="Med13_C"/>
</dbReference>
<evidence type="ECO:0000259" key="11">
    <source>
        <dbReference type="Pfam" id="PF06333"/>
    </source>
</evidence>
<name>A0A2P6MY60_9EUKA</name>
<dbReference type="GO" id="GO:0003713">
    <property type="term" value="F:transcription coactivator activity"/>
    <property type="evidence" value="ECO:0007669"/>
    <property type="project" value="TreeGrafter"/>
</dbReference>
<feature type="compositionally biased region" description="Basic and acidic residues" evidence="10">
    <location>
        <begin position="1177"/>
        <end position="1189"/>
    </location>
</feature>
<feature type="domain" description="MID" evidence="12">
    <location>
        <begin position="1431"/>
        <end position="1594"/>
    </location>
</feature>
<dbReference type="GO" id="GO:0016592">
    <property type="term" value="C:mediator complex"/>
    <property type="evidence" value="ECO:0007669"/>
    <property type="project" value="InterPro"/>
</dbReference>
<comment type="caution">
    <text evidence="13">The sequence shown here is derived from an EMBL/GenBank/DDBJ whole genome shotgun (WGS) entry which is preliminary data.</text>
</comment>
<dbReference type="InterPro" id="IPR041285">
    <property type="entry name" value="MID_MedPIWI"/>
</dbReference>
<keyword evidence="14" id="KW-1185">Reference proteome</keyword>
<evidence type="ECO:0000256" key="8">
    <source>
        <dbReference type="ARBA" id="ARBA00023242"/>
    </source>
</evidence>
<evidence type="ECO:0000313" key="14">
    <source>
        <dbReference type="Proteomes" id="UP000241769"/>
    </source>
</evidence>
<feature type="domain" description="Mediator complex subunit Med13 C-terminal" evidence="11">
    <location>
        <begin position="1671"/>
        <end position="1809"/>
    </location>
</feature>
<feature type="region of interest" description="Disordered" evidence="10">
    <location>
        <begin position="1012"/>
        <end position="1061"/>
    </location>
</feature>
<dbReference type="OrthoDB" id="103819at2759"/>
<evidence type="ECO:0000256" key="3">
    <source>
        <dbReference type="ARBA" id="ARBA00019618"/>
    </source>
</evidence>
<dbReference type="Pfam" id="PF06333">
    <property type="entry name" value="Med13_C"/>
    <property type="match status" value="1"/>
</dbReference>
<keyword evidence="6 9" id="KW-0010">Activator</keyword>
<dbReference type="Proteomes" id="UP000241769">
    <property type="component" value="Unassembled WGS sequence"/>
</dbReference>
<dbReference type="PANTHER" id="PTHR48249">
    <property type="entry name" value="MEDIATOR OF RNA POLYMERASE II TRANSCRIPTION SUBUNIT 13"/>
    <property type="match status" value="1"/>
</dbReference>
<feature type="compositionally biased region" description="Basic and acidic residues" evidence="10">
    <location>
        <begin position="1045"/>
        <end position="1059"/>
    </location>
</feature>
<evidence type="ECO:0000256" key="7">
    <source>
        <dbReference type="ARBA" id="ARBA00023163"/>
    </source>
</evidence>
<proteinExistence type="inferred from homology"/>